<evidence type="ECO:0000313" key="3">
    <source>
        <dbReference type="EMBL" id="CAA6814144.1"/>
    </source>
</evidence>
<dbReference type="CDD" id="cd01743">
    <property type="entry name" value="GATase1_Anthranilate_Synthase"/>
    <property type="match status" value="1"/>
</dbReference>
<dbReference type="GO" id="GO:0000162">
    <property type="term" value="P:L-tryptophan biosynthetic process"/>
    <property type="evidence" value="ECO:0007669"/>
    <property type="project" value="TreeGrafter"/>
</dbReference>
<name>A0A6S6T5Q0_9BACT</name>
<dbReference type="PANTHER" id="PTHR43418:SF4">
    <property type="entry name" value="MULTIFUNCTIONAL TRYPTOPHAN BIOSYNTHESIS PROTEIN"/>
    <property type="match status" value="1"/>
</dbReference>
<dbReference type="PANTHER" id="PTHR43418">
    <property type="entry name" value="MULTIFUNCTIONAL TRYPTOPHAN BIOSYNTHESIS PROTEIN-RELATED"/>
    <property type="match status" value="1"/>
</dbReference>
<dbReference type="PRINTS" id="PR00097">
    <property type="entry name" value="ANTSNTHASEII"/>
</dbReference>
<dbReference type="InterPro" id="IPR017926">
    <property type="entry name" value="GATASE"/>
</dbReference>
<dbReference type="Gene3D" id="3.40.50.880">
    <property type="match status" value="1"/>
</dbReference>
<dbReference type="AlphaFoldDB" id="A0A6S6T5Q0"/>
<protein>
    <submittedName>
        <fullName evidence="3">Para-aminobenzoate synthase, amidotransferase component (EC)</fullName>
        <ecNumber evidence="3">2.6.1.85</ecNumber>
    </submittedName>
</protein>
<dbReference type="Pfam" id="PF00117">
    <property type="entry name" value="GATase"/>
    <property type="match status" value="1"/>
</dbReference>
<dbReference type="EMBL" id="CACVAW010000061">
    <property type="protein sequence ID" value="CAA6814144.1"/>
    <property type="molecule type" value="Genomic_DNA"/>
</dbReference>
<accession>A0A6S6T5Q0</accession>
<dbReference type="InterPro" id="IPR006221">
    <property type="entry name" value="TrpG/PapA_dom"/>
</dbReference>
<dbReference type="EC" id="2.6.1.85" evidence="3"/>
<gene>
    <name evidence="3" type="ORF">HELGO_WM8249</name>
</gene>
<dbReference type="GO" id="GO:0004049">
    <property type="term" value="F:anthranilate synthase activity"/>
    <property type="evidence" value="ECO:0007669"/>
    <property type="project" value="TreeGrafter"/>
</dbReference>
<dbReference type="InterPro" id="IPR029062">
    <property type="entry name" value="Class_I_gatase-like"/>
</dbReference>
<dbReference type="PRINTS" id="PR00096">
    <property type="entry name" value="GATASE"/>
</dbReference>
<sequence length="188" mass="21000">MVLMIDNYDSFTYNIIHYLRDLNIDVKVIKNDELSLSQIDKLSFTHLIISPGPGNPSNSGISKDAVNKYHKQIPILGICLGHQIIAESNGAKVIKHSPMHGKTSILEILSHNAIFNSIPNSIKVARYHSLVIDPTTVPKNIEVTSISQDDNQIMSFKIKNSSTYGIQFHPESFVSEYGHKILKNFIDG</sequence>
<feature type="domain" description="Glutamine amidotransferase" evidence="2">
    <location>
        <begin position="3"/>
        <end position="186"/>
    </location>
</feature>
<keyword evidence="3" id="KW-0808">Transferase</keyword>
<dbReference type="GO" id="GO:0046820">
    <property type="term" value="F:4-amino-4-deoxychorismate synthase activity"/>
    <property type="evidence" value="ECO:0007669"/>
    <property type="project" value="UniProtKB-EC"/>
</dbReference>
<dbReference type="PRINTS" id="PR00099">
    <property type="entry name" value="CPSGATASE"/>
</dbReference>
<proteinExistence type="predicted"/>
<dbReference type="FunFam" id="3.40.50.880:FF:000003">
    <property type="entry name" value="Anthranilate synthase component II"/>
    <property type="match status" value="1"/>
</dbReference>
<keyword evidence="3" id="KW-0032">Aminotransferase</keyword>
<reference evidence="3" key="1">
    <citation type="submission" date="2020-01" db="EMBL/GenBank/DDBJ databases">
        <authorList>
            <person name="Meier V. D."/>
            <person name="Meier V D."/>
        </authorList>
    </citation>
    <scope>NUCLEOTIDE SEQUENCE</scope>
    <source>
        <strain evidence="3">HLG_WM_MAG_12</strain>
    </source>
</reference>
<dbReference type="NCBIfam" id="TIGR00566">
    <property type="entry name" value="trpG_papA"/>
    <property type="match status" value="1"/>
</dbReference>
<dbReference type="SUPFAM" id="SSF52317">
    <property type="entry name" value="Class I glutamine amidotransferase-like"/>
    <property type="match status" value="1"/>
</dbReference>
<dbReference type="PROSITE" id="PS51273">
    <property type="entry name" value="GATASE_TYPE_1"/>
    <property type="match status" value="1"/>
</dbReference>
<keyword evidence="1" id="KW-0315">Glutamine amidotransferase</keyword>
<evidence type="ECO:0000256" key="1">
    <source>
        <dbReference type="ARBA" id="ARBA00022962"/>
    </source>
</evidence>
<evidence type="ECO:0000259" key="2">
    <source>
        <dbReference type="Pfam" id="PF00117"/>
    </source>
</evidence>
<dbReference type="InterPro" id="IPR050472">
    <property type="entry name" value="Anth_synth/Amidotransfase"/>
</dbReference>
<dbReference type="GO" id="GO:0005829">
    <property type="term" value="C:cytosol"/>
    <property type="evidence" value="ECO:0007669"/>
    <property type="project" value="TreeGrafter"/>
</dbReference>
<organism evidence="3">
    <name type="scientific">uncultured Campylobacterales bacterium</name>
    <dbReference type="NCBI Taxonomy" id="352960"/>
    <lineage>
        <taxon>Bacteria</taxon>
        <taxon>Pseudomonadati</taxon>
        <taxon>Campylobacterota</taxon>
        <taxon>Epsilonproteobacteria</taxon>
        <taxon>Campylobacterales</taxon>
        <taxon>environmental samples</taxon>
    </lineage>
</organism>